<reference evidence="1 2" key="1">
    <citation type="journal article" date="2020" name="Nature">
        <title>Six reference-quality genomes reveal evolution of bat adaptations.</title>
        <authorList>
            <person name="Jebb D."/>
            <person name="Huang Z."/>
            <person name="Pippel M."/>
            <person name="Hughes G.M."/>
            <person name="Lavrichenko K."/>
            <person name="Devanna P."/>
            <person name="Winkler S."/>
            <person name="Jermiin L.S."/>
            <person name="Skirmuntt E.C."/>
            <person name="Katzourakis A."/>
            <person name="Burkitt-Gray L."/>
            <person name="Ray D.A."/>
            <person name="Sullivan K.A.M."/>
            <person name="Roscito J.G."/>
            <person name="Kirilenko B.M."/>
            <person name="Davalos L.M."/>
            <person name="Corthals A.P."/>
            <person name="Power M.L."/>
            <person name="Jones G."/>
            <person name="Ransome R.D."/>
            <person name="Dechmann D.K.N."/>
            <person name="Locatelli A.G."/>
            <person name="Puechmaille S.J."/>
            <person name="Fedrigo O."/>
            <person name="Jarvis E.D."/>
            <person name="Hiller M."/>
            <person name="Vernes S.C."/>
            <person name="Myers E.W."/>
            <person name="Teeling E.C."/>
        </authorList>
    </citation>
    <scope>NUCLEOTIDE SEQUENCE [LARGE SCALE GENOMIC DNA]</scope>
    <source>
        <strain evidence="1">Bat1K_MPI-CBG_1</strain>
    </source>
</reference>
<evidence type="ECO:0000313" key="1">
    <source>
        <dbReference type="EMBL" id="KAF6130939.1"/>
    </source>
</evidence>
<dbReference type="Proteomes" id="UP000664940">
    <property type="component" value="Unassembled WGS sequence"/>
</dbReference>
<dbReference type="AlphaFoldDB" id="A0A834EVQ5"/>
<organism evidence="1 2">
    <name type="scientific">Phyllostomus discolor</name>
    <name type="common">pale spear-nosed bat</name>
    <dbReference type="NCBI Taxonomy" id="89673"/>
    <lineage>
        <taxon>Eukaryota</taxon>
        <taxon>Metazoa</taxon>
        <taxon>Chordata</taxon>
        <taxon>Craniata</taxon>
        <taxon>Vertebrata</taxon>
        <taxon>Euteleostomi</taxon>
        <taxon>Mammalia</taxon>
        <taxon>Eutheria</taxon>
        <taxon>Laurasiatheria</taxon>
        <taxon>Chiroptera</taxon>
        <taxon>Yangochiroptera</taxon>
        <taxon>Phyllostomidae</taxon>
        <taxon>Phyllostominae</taxon>
        <taxon>Phyllostomus</taxon>
    </lineage>
</organism>
<name>A0A834EVQ5_9CHIR</name>
<gene>
    <name evidence="1" type="ORF">HJG60_007878</name>
</gene>
<proteinExistence type="predicted"/>
<evidence type="ECO:0000313" key="2">
    <source>
        <dbReference type="Proteomes" id="UP000664940"/>
    </source>
</evidence>
<sequence>MQMQGGTNKEIFLKVLMVVVKSPKTATVGMSWPLWSRSFLPAAPPLFHLLQHQHHPKGRLLSRILLRSSIAAACFYRRGVELHSQSRNKTALQENQRVLGILPTRCSPNQGTHASSTSVLPML</sequence>
<dbReference type="EMBL" id="JABVXQ010000001">
    <property type="protein sequence ID" value="KAF6130939.1"/>
    <property type="molecule type" value="Genomic_DNA"/>
</dbReference>
<comment type="caution">
    <text evidence="1">The sequence shown here is derived from an EMBL/GenBank/DDBJ whole genome shotgun (WGS) entry which is preliminary data.</text>
</comment>
<protein>
    <submittedName>
        <fullName evidence="1">Uncharacterized protein</fullName>
    </submittedName>
</protein>
<accession>A0A834EVQ5</accession>